<dbReference type="Pfam" id="PF16732">
    <property type="entry name" value="ComP_DUS"/>
    <property type="match status" value="1"/>
</dbReference>
<keyword evidence="2" id="KW-0472">Membrane</keyword>
<feature type="transmembrane region" description="Helical" evidence="2">
    <location>
        <begin position="6"/>
        <end position="28"/>
    </location>
</feature>
<dbReference type="GO" id="GO:0016020">
    <property type="term" value="C:membrane"/>
    <property type="evidence" value="ECO:0007669"/>
    <property type="project" value="UniProtKB-SubCell"/>
</dbReference>
<dbReference type="GO" id="GO:0043683">
    <property type="term" value="P:type IV pilus assembly"/>
    <property type="evidence" value="ECO:0007669"/>
    <property type="project" value="InterPro"/>
</dbReference>
<proteinExistence type="predicted"/>
<evidence type="ECO:0000313" key="4">
    <source>
        <dbReference type="Proteomes" id="UP000664658"/>
    </source>
</evidence>
<dbReference type="InterPro" id="IPR012902">
    <property type="entry name" value="N_methyl_site"/>
</dbReference>
<evidence type="ECO:0000256" key="1">
    <source>
        <dbReference type="ARBA" id="ARBA00004167"/>
    </source>
</evidence>
<reference evidence="3" key="1">
    <citation type="submission" date="2021-03" db="EMBL/GenBank/DDBJ databases">
        <title>Plesiomonas shigelloides zfcc0051, isolated from zebrafish feces.</title>
        <authorList>
            <person name="Vanderhoek Z."/>
            <person name="Gaulke C."/>
        </authorList>
    </citation>
    <scope>NUCLEOTIDE SEQUENCE</scope>
    <source>
        <strain evidence="3">Zfcc0051</strain>
    </source>
</reference>
<dbReference type="AlphaFoldDB" id="A0A8E0SZG8"/>
<protein>
    <submittedName>
        <fullName evidence="3">Prepilin-type N-terminal cleavage/methylation domain-containing protein</fullName>
    </submittedName>
</protein>
<dbReference type="InterPro" id="IPR031982">
    <property type="entry name" value="PilE-like"/>
</dbReference>
<dbReference type="KEGG" id="pshi:SAMEA2665130_2437"/>
<dbReference type="EMBL" id="JAFNAA010000019">
    <property type="protein sequence ID" value="MBO1109483.1"/>
    <property type="molecule type" value="Genomic_DNA"/>
</dbReference>
<keyword evidence="2" id="KW-0812">Transmembrane</keyword>
<dbReference type="RefSeq" id="WP_064978141.1">
    <property type="nucleotide sequence ID" value="NZ_CP195150.1"/>
</dbReference>
<comment type="caution">
    <text evidence="3">The sequence shown here is derived from an EMBL/GenBank/DDBJ whole genome shotgun (WGS) entry which is preliminary data.</text>
</comment>
<accession>A0A8E0SZG8</accession>
<sequence>MKNGFTLIELMITVAVIAIISAIAIPSYQNHILKSRRSEAITQLLQAQLKQEKQWLTSTPHKYSNNINELGISNSSYYTFSTEAQDNGYQLKATAKGSQLKDSACLSLTINQHSDKTPSNCWE</sequence>
<evidence type="ECO:0000313" key="3">
    <source>
        <dbReference type="EMBL" id="MBO1109483.1"/>
    </source>
</evidence>
<gene>
    <name evidence="3" type="ORF">J2R62_14930</name>
</gene>
<evidence type="ECO:0000256" key="2">
    <source>
        <dbReference type="SAM" id="Phobius"/>
    </source>
</evidence>
<dbReference type="Pfam" id="PF07963">
    <property type="entry name" value="N_methyl"/>
    <property type="match status" value="1"/>
</dbReference>
<comment type="subcellular location">
    <subcellularLocation>
        <location evidence="1">Membrane</location>
        <topology evidence="1">Single-pass membrane protein</topology>
    </subcellularLocation>
</comment>
<dbReference type="Proteomes" id="UP000664658">
    <property type="component" value="Unassembled WGS sequence"/>
</dbReference>
<name>A0A8E0SZG8_PLESH</name>
<dbReference type="InterPro" id="IPR045584">
    <property type="entry name" value="Pilin-like"/>
</dbReference>
<keyword evidence="2" id="KW-1133">Transmembrane helix</keyword>
<dbReference type="SUPFAM" id="SSF54523">
    <property type="entry name" value="Pili subunits"/>
    <property type="match status" value="1"/>
</dbReference>
<dbReference type="NCBIfam" id="TIGR02532">
    <property type="entry name" value="IV_pilin_GFxxxE"/>
    <property type="match status" value="1"/>
</dbReference>
<organism evidence="3 4">
    <name type="scientific">Plesiomonas shigelloides</name>
    <name type="common">Aeromonas shigelloides</name>
    <dbReference type="NCBI Taxonomy" id="703"/>
    <lineage>
        <taxon>Bacteria</taxon>
        <taxon>Pseudomonadati</taxon>
        <taxon>Pseudomonadota</taxon>
        <taxon>Gammaproteobacteria</taxon>
        <taxon>Enterobacterales</taxon>
        <taxon>Enterobacteriaceae</taxon>
        <taxon>Plesiomonas</taxon>
    </lineage>
</organism>
<dbReference type="Gene3D" id="3.30.700.10">
    <property type="entry name" value="Glycoprotein, Type 4 Pilin"/>
    <property type="match status" value="1"/>
</dbReference>